<sequence>MALVVLVFKAGFSPPSATPAQTHASTSDSLNFQRRPILWVGVPRPRSTVVLSPAPRPSVSQPRRPRTKAPSSTTAPWAHVYPWDRTPMRGHREDRESVGYSRSRACP</sequence>
<accession>A0A017T9R0</accession>
<dbReference type="STRING" id="1192034.CAP_2468"/>
<evidence type="ECO:0000256" key="1">
    <source>
        <dbReference type="SAM" id="MobiDB-lite"/>
    </source>
</evidence>
<evidence type="ECO:0000313" key="3">
    <source>
        <dbReference type="Proteomes" id="UP000019678"/>
    </source>
</evidence>
<name>A0A017T9R0_9BACT</name>
<evidence type="ECO:0000313" key="2">
    <source>
        <dbReference type="EMBL" id="EYF06008.1"/>
    </source>
</evidence>
<dbReference type="AlphaFoldDB" id="A0A017T9R0"/>
<proteinExistence type="predicted"/>
<feature type="compositionally biased region" description="Basic and acidic residues" evidence="1">
    <location>
        <begin position="86"/>
        <end position="97"/>
    </location>
</feature>
<comment type="caution">
    <text evidence="2">The sequence shown here is derived from an EMBL/GenBank/DDBJ whole genome shotgun (WGS) entry which is preliminary data.</text>
</comment>
<reference evidence="2 3" key="1">
    <citation type="submission" date="2013-05" db="EMBL/GenBank/DDBJ databases">
        <title>Genome assembly of Chondromyces apiculatus DSM 436.</title>
        <authorList>
            <person name="Sharma G."/>
            <person name="Khatri I."/>
            <person name="Kaur C."/>
            <person name="Mayilraj S."/>
            <person name="Subramanian S."/>
        </authorList>
    </citation>
    <scope>NUCLEOTIDE SEQUENCE [LARGE SCALE GENOMIC DNA]</scope>
    <source>
        <strain evidence="2 3">DSM 436</strain>
    </source>
</reference>
<protein>
    <submittedName>
        <fullName evidence="2">Uncharacterized protein</fullName>
    </submittedName>
</protein>
<keyword evidence="3" id="KW-1185">Reference proteome</keyword>
<dbReference type="EMBL" id="ASRX01000019">
    <property type="protein sequence ID" value="EYF06008.1"/>
    <property type="molecule type" value="Genomic_DNA"/>
</dbReference>
<gene>
    <name evidence="2" type="ORF">CAP_2468</name>
</gene>
<organism evidence="2 3">
    <name type="scientific">Chondromyces apiculatus DSM 436</name>
    <dbReference type="NCBI Taxonomy" id="1192034"/>
    <lineage>
        <taxon>Bacteria</taxon>
        <taxon>Pseudomonadati</taxon>
        <taxon>Myxococcota</taxon>
        <taxon>Polyangia</taxon>
        <taxon>Polyangiales</taxon>
        <taxon>Polyangiaceae</taxon>
        <taxon>Chondromyces</taxon>
    </lineage>
</organism>
<feature type="region of interest" description="Disordered" evidence="1">
    <location>
        <begin position="50"/>
        <end position="107"/>
    </location>
</feature>
<dbReference type="Proteomes" id="UP000019678">
    <property type="component" value="Unassembled WGS sequence"/>
</dbReference>